<organism evidence="1 2">
    <name type="scientific">Pleurodeles waltl</name>
    <name type="common">Iberian ribbed newt</name>
    <dbReference type="NCBI Taxonomy" id="8319"/>
    <lineage>
        <taxon>Eukaryota</taxon>
        <taxon>Metazoa</taxon>
        <taxon>Chordata</taxon>
        <taxon>Craniata</taxon>
        <taxon>Vertebrata</taxon>
        <taxon>Euteleostomi</taxon>
        <taxon>Amphibia</taxon>
        <taxon>Batrachia</taxon>
        <taxon>Caudata</taxon>
        <taxon>Salamandroidea</taxon>
        <taxon>Salamandridae</taxon>
        <taxon>Pleurodelinae</taxon>
        <taxon>Pleurodeles</taxon>
    </lineage>
</organism>
<keyword evidence="2" id="KW-1185">Reference proteome</keyword>
<evidence type="ECO:0000313" key="2">
    <source>
        <dbReference type="Proteomes" id="UP001066276"/>
    </source>
</evidence>
<protein>
    <submittedName>
        <fullName evidence="1">Uncharacterized protein</fullName>
    </submittedName>
</protein>
<proteinExistence type="predicted"/>
<gene>
    <name evidence="1" type="ORF">NDU88_003862</name>
</gene>
<comment type="caution">
    <text evidence="1">The sequence shown here is derived from an EMBL/GenBank/DDBJ whole genome shotgun (WGS) entry which is preliminary data.</text>
</comment>
<dbReference type="EMBL" id="JANPWB010000016">
    <property type="protein sequence ID" value="KAJ1083707.1"/>
    <property type="molecule type" value="Genomic_DNA"/>
</dbReference>
<reference evidence="1" key="1">
    <citation type="journal article" date="2022" name="bioRxiv">
        <title>Sequencing and chromosome-scale assembly of the giantPleurodeles waltlgenome.</title>
        <authorList>
            <person name="Brown T."/>
            <person name="Elewa A."/>
            <person name="Iarovenko S."/>
            <person name="Subramanian E."/>
            <person name="Araus A.J."/>
            <person name="Petzold A."/>
            <person name="Susuki M."/>
            <person name="Suzuki K.-i.T."/>
            <person name="Hayashi T."/>
            <person name="Toyoda A."/>
            <person name="Oliveira C."/>
            <person name="Osipova E."/>
            <person name="Leigh N.D."/>
            <person name="Simon A."/>
            <person name="Yun M.H."/>
        </authorList>
    </citation>
    <scope>NUCLEOTIDE SEQUENCE</scope>
    <source>
        <strain evidence="1">20211129_DDA</strain>
        <tissue evidence="1">Liver</tissue>
    </source>
</reference>
<dbReference type="Proteomes" id="UP001066276">
    <property type="component" value="Chromosome 12"/>
</dbReference>
<name>A0AAV7KY80_PLEWA</name>
<sequence length="184" mass="19694">MGRHRRTDSLQGNTMEQYTTLVPLPQRKARLGWSEDGQSMATNAEEPSRALILAALQGLLVALEGKIETAAVEVNLLWADLRKVSDKVKVEEGSIVELGALHKQMVQTTSTVGRLQARLEDAEGSSRWNNIGFLGFPERAEGSAAETSVSLLRASGGGLEMVGDVVQGHSGQFGKDGWSGSSGF</sequence>
<evidence type="ECO:0000313" key="1">
    <source>
        <dbReference type="EMBL" id="KAJ1083707.1"/>
    </source>
</evidence>
<accession>A0AAV7KY80</accession>
<dbReference type="AlphaFoldDB" id="A0AAV7KY80"/>